<dbReference type="GO" id="GO:0046872">
    <property type="term" value="F:metal ion binding"/>
    <property type="evidence" value="ECO:0007669"/>
    <property type="project" value="UniProtKB-KW"/>
</dbReference>
<dbReference type="RefSeq" id="WP_036937865.1">
    <property type="nucleotide sequence ID" value="NZ_JQKC01000006.1"/>
</dbReference>
<evidence type="ECO:0000313" key="15">
    <source>
        <dbReference type="Proteomes" id="UP000036923"/>
    </source>
</evidence>
<evidence type="ECO:0000313" key="14">
    <source>
        <dbReference type="EMBL" id="KNY26518.1"/>
    </source>
</evidence>
<keyword evidence="6 12" id="KW-0408">Iron</keyword>
<dbReference type="Pfam" id="PF00730">
    <property type="entry name" value="HhH-GPD"/>
    <property type="match status" value="1"/>
</dbReference>
<dbReference type="PANTHER" id="PTHR10359:SF18">
    <property type="entry name" value="ENDONUCLEASE III"/>
    <property type="match status" value="1"/>
</dbReference>
<dbReference type="FunFam" id="1.10.340.30:FF:000001">
    <property type="entry name" value="Endonuclease III"/>
    <property type="match status" value="1"/>
</dbReference>
<dbReference type="eggNOG" id="COG0177">
    <property type="taxonomic scope" value="Bacteria"/>
</dbReference>
<dbReference type="NCBIfam" id="TIGR01083">
    <property type="entry name" value="nth"/>
    <property type="match status" value="1"/>
</dbReference>
<dbReference type="Gene3D" id="1.10.1670.10">
    <property type="entry name" value="Helix-hairpin-Helix base-excision DNA repair enzymes (C-terminal)"/>
    <property type="match status" value="1"/>
</dbReference>
<dbReference type="GO" id="GO:0051539">
    <property type="term" value="F:4 iron, 4 sulfur cluster binding"/>
    <property type="evidence" value="ECO:0007669"/>
    <property type="project" value="UniProtKB-UniRule"/>
</dbReference>
<dbReference type="AlphaFoldDB" id="A0A0L6JL98"/>
<dbReference type="InterPro" id="IPR004035">
    <property type="entry name" value="Endouclease-III_FeS-bd_BS"/>
</dbReference>
<keyword evidence="4 12" id="KW-0227">DNA damage</keyword>
<keyword evidence="14" id="KW-0255">Endonuclease</keyword>
<keyword evidence="3 12" id="KW-0479">Metal-binding</keyword>
<evidence type="ECO:0000256" key="9">
    <source>
        <dbReference type="ARBA" id="ARBA00023204"/>
    </source>
</evidence>
<dbReference type="GO" id="GO:0019104">
    <property type="term" value="F:DNA N-glycosylase activity"/>
    <property type="evidence" value="ECO:0007669"/>
    <property type="project" value="UniProtKB-UniRule"/>
</dbReference>
<dbReference type="CDD" id="cd00056">
    <property type="entry name" value="ENDO3c"/>
    <property type="match status" value="1"/>
</dbReference>
<dbReference type="GO" id="GO:0003677">
    <property type="term" value="F:DNA binding"/>
    <property type="evidence" value="ECO:0007669"/>
    <property type="project" value="UniProtKB-UniRule"/>
</dbReference>
<keyword evidence="10 12" id="KW-0456">Lyase</keyword>
<dbReference type="GO" id="GO:0140078">
    <property type="term" value="F:class I DNA-(apurinic or apyrimidinic site) endonuclease activity"/>
    <property type="evidence" value="ECO:0007669"/>
    <property type="project" value="UniProtKB-EC"/>
</dbReference>
<dbReference type="FunFam" id="1.10.1670.10:FF:000001">
    <property type="entry name" value="Endonuclease III"/>
    <property type="match status" value="1"/>
</dbReference>
<dbReference type="PANTHER" id="PTHR10359">
    <property type="entry name" value="A/G-SPECIFIC ADENINE GLYCOSYLASE/ENDONUCLEASE III"/>
    <property type="match status" value="1"/>
</dbReference>
<dbReference type="InterPro" id="IPR011257">
    <property type="entry name" value="DNA_glycosylase"/>
</dbReference>
<evidence type="ECO:0000259" key="13">
    <source>
        <dbReference type="SMART" id="SM00478"/>
    </source>
</evidence>
<dbReference type="InterPro" id="IPR005759">
    <property type="entry name" value="Nth"/>
</dbReference>
<evidence type="ECO:0000256" key="10">
    <source>
        <dbReference type="ARBA" id="ARBA00023239"/>
    </source>
</evidence>
<feature type="binding site" evidence="12">
    <location>
        <position position="204"/>
    </location>
    <ligand>
        <name>[4Fe-4S] cluster</name>
        <dbReference type="ChEBI" id="CHEBI:49883"/>
    </ligand>
</feature>
<feature type="binding site" evidence="12">
    <location>
        <position position="201"/>
    </location>
    <ligand>
        <name>[4Fe-4S] cluster</name>
        <dbReference type="ChEBI" id="CHEBI:49883"/>
    </ligand>
</feature>
<evidence type="ECO:0000256" key="3">
    <source>
        <dbReference type="ARBA" id="ARBA00022723"/>
    </source>
</evidence>
<dbReference type="STRING" id="398512.Bccel_1783"/>
<evidence type="ECO:0000256" key="4">
    <source>
        <dbReference type="ARBA" id="ARBA00022763"/>
    </source>
</evidence>
<dbReference type="PROSITE" id="PS00764">
    <property type="entry name" value="ENDONUCLEASE_III_1"/>
    <property type="match status" value="1"/>
</dbReference>
<name>A0A0L6JL98_9FIRM</name>
<dbReference type="SMART" id="SM00478">
    <property type="entry name" value="ENDO3c"/>
    <property type="match status" value="1"/>
</dbReference>
<keyword evidence="5 12" id="KW-0378">Hydrolase</keyword>
<keyword evidence="7 12" id="KW-0411">Iron-sulfur</keyword>
<gene>
    <name evidence="12" type="primary">nth</name>
    <name evidence="14" type="ORF">Bccel_1783</name>
</gene>
<dbReference type="InterPro" id="IPR003651">
    <property type="entry name" value="Endonuclease3_FeS-loop_motif"/>
</dbReference>
<evidence type="ECO:0000256" key="5">
    <source>
        <dbReference type="ARBA" id="ARBA00022801"/>
    </source>
</evidence>
<comment type="cofactor">
    <cofactor evidence="12">
        <name>[4Fe-4S] cluster</name>
        <dbReference type="ChEBI" id="CHEBI:49883"/>
    </cofactor>
    <text evidence="12">Binds 1 [4Fe-4S] cluster.</text>
</comment>
<dbReference type="EMBL" id="LGTC01000001">
    <property type="protein sequence ID" value="KNY26518.1"/>
    <property type="molecule type" value="Genomic_DNA"/>
</dbReference>
<dbReference type="InterPro" id="IPR004036">
    <property type="entry name" value="Endonuclease-III-like_CS2"/>
</dbReference>
<keyword evidence="8 12" id="KW-0238">DNA-binding</keyword>
<reference evidence="15" key="1">
    <citation type="submission" date="2015-07" db="EMBL/GenBank/DDBJ databases">
        <title>Near-Complete Genome Sequence of the Cellulolytic Bacterium Bacteroides (Pseudobacteroides) cellulosolvens ATCC 35603.</title>
        <authorList>
            <person name="Dassa B."/>
            <person name="Utturkar S.M."/>
            <person name="Klingeman D.M."/>
            <person name="Hurt R.A."/>
            <person name="Keller M."/>
            <person name="Xu J."/>
            <person name="Reddy Y.H.K."/>
            <person name="Borovok I."/>
            <person name="Grinberg I.R."/>
            <person name="Lamed R."/>
            <person name="Zhivin O."/>
            <person name="Bayer E.A."/>
            <person name="Brown S.D."/>
        </authorList>
    </citation>
    <scope>NUCLEOTIDE SEQUENCE [LARGE SCALE GENOMIC DNA]</scope>
    <source>
        <strain evidence="15">DSM 2933</strain>
    </source>
</reference>
<dbReference type="InterPro" id="IPR003265">
    <property type="entry name" value="HhH-GPD_domain"/>
</dbReference>
<evidence type="ECO:0000256" key="12">
    <source>
        <dbReference type="HAMAP-Rule" id="MF_00942"/>
    </source>
</evidence>
<dbReference type="PIRSF" id="PIRSF001435">
    <property type="entry name" value="Nth"/>
    <property type="match status" value="1"/>
</dbReference>
<keyword evidence="9 12" id="KW-0234">DNA repair</keyword>
<evidence type="ECO:0000256" key="6">
    <source>
        <dbReference type="ARBA" id="ARBA00023004"/>
    </source>
</evidence>
<dbReference type="SUPFAM" id="SSF48150">
    <property type="entry name" value="DNA-glycosylase"/>
    <property type="match status" value="1"/>
</dbReference>
<dbReference type="GO" id="GO:0006285">
    <property type="term" value="P:base-excision repair, AP site formation"/>
    <property type="evidence" value="ECO:0007669"/>
    <property type="project" value="TreeGrafter"/>
</dbReference>
<dbReference type="HAMAP" id="MF_00942">
    <property type="entry name" value="Nth"/>
    <property type="match status" value="1"/>
</dbReference>
<feature type="binding site" evidence="12">
    <location>
        <position position="210"/>
    </location>
    <ligand>
        <name>[4Fe-4S] cluster</name>
        <dbReference type="ChEBI" id="CHEBI:49883"/>
    </ligand>
</feature>
<comment type="catalytic activity">
    <reaction evidence="12">
        <text>2'-deoxyribonucleotide-(2'-deoxyribose 5'-phosphate)-2'-deoxyribonucleotide-DNA = a 3'-end 2'-deoxyribonucleotide-(2,3-dehydro-2,3-deoxyribose 5'-phosphate)-DNA + a 5'-end 5'-phospho-2'-deoxyribonucleoside-DNA + H(+)</text>
        <dbReference type="Rhea" id="RHEA:66592"/>
        <dbReference type="Rhea" id="RHEA-COMP:13180"/>
        <dbReference type="Rhea" id="RHEA-COMP:16897"/>
        <dbReference type="Rhea" id="RHEA-COMP:17067"/>
        <dbReference type="ChEBI" id="CHEBI:15378"/>
        <dbReference type="ChEBI" id="CHEBI:136412"/>
        <dbReference type="ChEBI" id="CHEBI:157695"/>
        <dbReference type="ChEBI" id="CHEBI:167181"/>
        <dbReference type="EC" id="4.2.99.18"/>
    </reaction>
</comment>
<accession>A0A0L6JL98</accession>
<dbReference type="PROSITE" id="PS01155">
    <property type="entry name" value="ENDONUCLEASE_III_2"/>
    <property type="match status" value="1"/>
</dbReference>
<evidence type="ECO:0000256" key="2">
    <source>
        <dbReference type="ARBA" id="ARBA00022485"/>
    </source>
</evidence>
<dbReference type="Pfam" id="PF10576">
    <property type="entry name" value="EndIII_4Fe-2S"/>
    <property type="match status" value="1"/>
</dbReference>
<protein>
    <recommendedName>
        <fullName evidence="12">Endonuclease III</fullName>
        <ecNumber evidence="12">4.2.99.18</ecNumber>
    </recommendedName>
    <alternativeName>
        <fullName evidence="12">DNA-(apurinic or apyrimidinic site) lyase</fullName>
    </alternativeName>
</protein>
<dbReference type="PATRIC" id="fig|398512.5.peg.1854"/>
<keyword evidence="15" id="KW-1185">Reference proteome</keyword>
<dbReference type="EC" id="4.2.99.18" evidence="12"/>
<evidence type="ECO:0000256" key="8">
    <source>
        <dbReference type="ARBA" id="ARBA00023125"/>
    </source>
</evidence>
<feature type="domain" description="HhH-GPD" evidence="13">
    <location>
        <begin position="45"/>
        <end position="192"/>
    </location>
</feature>
<keyword evidence="2 12" id="KW-0004">4Fe-4S</keyword>
<comment type="function">
    <text evidence="12">DNA repair enzyme that has both DNA N-glycosylase activity and AP-lyase activity. The DNA N-glycosylase activity releases various damaged pyrimidines from DNA by cleaving the N-glycosidic bond, leaving an AP (apurinic/apyrimidinic) site. The AP-lyase activity cleaves the phosphodiester bond 3' to the AP site by a beta-elimination, leaving a 3'-terminal unsaturated sugar and a product with a terminal 5'-phosphate.</text>
</comment>
<dbReference type="InterPro" id="IPR023170">
    <property type="entry name" value="HhH_base_excis_C"/>
</dbReference>
<dbReference type="Proteomes" id="UP000036923">
    <property type="component" value="Unassembled WGS sequence"/>
</dbReference>
<keyword evidence="14" id="KW-0540">Nuclease</keyword>
<comment type="caution">
    <text evidence="14">The sequence shown here is derived from an EMBL/GenBank/DDBJ whole genome shotgun (WGS) entry which is preliminary data.</text>
</comment>
<evidence type="ECO:0000256" key="1">
    <source>
        <dbReference type="ARBA" id="ARBA00008343"/>
    </source>
</evidence>
<sequence length="223" mass="25665">MKKNNNIISKNKIEEVLEILDKTYPDARCELNFNTPFQLLVATMLSAQSTDKTVNKVTDKLFLKHPELEDFLKLDQSQLELEIKEIGLYKNKSKNIKEMCNILVEKFQGKIPDNMEDLVSLPGVGRKTANVVLSNAFNVPAIAVDTHVFRVSNRIGLADAKNVDITEEQLRKNIPMEKWSKAHHLIIWHGRRICVARKPKCDDCPVAIFCRYYKEQVDNKKIK</sequence>
<feature type="binding site" evidence="12">
    <location>
        <position position="194"/>
    </location>
    <ligand>
        <name>[4Fe-4S] cluster</name>
        <dbReference type="ChEBI" id="CHEBI:49883"/>
    </ligand>
</feature>
<dbReference type="Gene3D" id="1.10.340.30">
    <property type="entry name" value="Hypothetical protein, domain 2"/>
    <property type="match status" value="1"/>
</dbReference>
<comment type="similarity">
    <text evidence="1 12">Belongs to the Nth/MutY family.</text>
</comment>
<evidence type="ECO:0000256" key="11">
    <source>
        <dbReference type="ARBA" id="ARBA00023295"/>
    </source>
</evidence>
<organism evidence="14 15">
    <name type="scientific">Pseudobacteroides cellulosolvens ATCC 35603 = DSM 2933</name>
    <dbReference type="NCBI Taxonomy" id="398512"/>
    <lineage>
        <taxon>Bacteria</taxon>
        <taxon>Bacillati</taxon>
        <taxon>Bacillota</taxon>
        <taxon>Clostridia</taxon>
        <taxon>Eubacteriales</taxon>
        <taxon>Oscillospiraceae</taxon>
        <taxon>Pseudobacteroides</taxon>
    </lineage>
</organism>
<evidence type="ECO:0000256" key="7">
    <source>
        <dbReference type="ARBA" id="ARBA00023014"/>
    </source>
</evidence>
<dbReference type="Pfam" id="PF00633">
    <property type="entry name" value="HHH"/>
    <property type="match status" value="1"/>
</dbReference>
<dbReference type="InterPro" id="IPR000445">
    <property type="entry name" value="HhH_motif"/>
</dbReference>
<keyword evidence="11 12" id="KW-0326">Glycosidase</keyword>
<dbReference type="SMART" id="SM00525">
    <property type="entry name" value="FES"/>
    <property type="match status" value="1"/>
</dbReference>
<dbReference type="OrthoDB" id="9800977at2"/>
<proteinExistence type="inferred from homology"/>